<comment type="caution">
    <text evidence="2">The sequence shown here is derived from an EMBL/GenBank/DDBJ whole genome shotgun (WGS) entry which is preliminary data.</text>
</comment>
<dbReference type="GO" id="GO:0016787">
    <property type="term" value="F:hydrolase activity"/>
    <property type="evidence" value="ECO:0007669"/>
    <property type="project" value="UniProtKB-KW"/>
</dbReference>
<evidence type="ECO:0000259" key="1">
    <source>
        <dbReference type="Pfam" id="PF03061"/>
    </source>
</evidence>
<sequence>MIRFRHCDPAGIVFYPRYLEMLNDTVEDWFDEMGFPFQEMKGRYGAGVPTVNLNIRFTQPCRQGERLLLALSCLKQGDSSIEIAIEGARRGQTVLEARIVLCFTTVGETIGKLSIPLEIRRQVAKYIRTEASVGA</sequence>
<name>A0ABW1ZWQ5_9GAMM</name>
<reference evidence="3" key="1">
    <citation type="journal article" date="2019" name="Int. J. Syst. Evol. Microbiol.">
        <title>The Global Catalogue of Microorganisms (GCM) 10K type strain sequencing project: providing services to taxonomists for standard genome sequencing and annotation.</title>
        <authorList>
            <consortium name="The Broad Institute Genomics Platform"/>
            <consortium name="The Broad Institute Genome Sequencing Center for Infectious Disease"/>
            <person name="Wu L."/>
            <person name="Ma J."/>
        </authorList>
    </citation>
    <scope>NUCLEOTIDE SEQUENCE [LARGE SCALE GENOMIC DNA]</scope>
    <source>
        <strain evidence="3">NBRC 111756</strain>
    </source>
</reference>
<feature type="domain" description="Thioesterase" evidence="1">
    <location>
        <begin position="11"/>
        <end position="93"/>
    </location>
</feature>
<accession>A0ABW1ZWQ5</accession>
<evidence type="ECO:0000313" key="3">
    <source>
        <dbReference type="Proteomes" id="UP001596422"/>
    </source>
</evidence>
<dbReference type="Proteomes" id="UP001596422">
    <property type="component" value="Unassembled WGS sequence"/>
</dbReference>
<dbReference type="Pfam" id="PF03061">
    <property type="entry name" value="4HBT"/>
    <property type="match status" value="1"/>
</dbReference>
<dbReference type="EC" id="3.1.2.-" evidence="2"/>
<dbReference type="Gene3D" id="3.10.129.10">
    <property type="entry name" value="Hotdog Thioesterase"/>
    <property type="match status" value="1"/>
</dbReference>
<organism evidence="2 3">
    <name type="scientific">Marinobacterium aestuariivivens</name>
    <dbReference type="NCBI Taxonomy" id="1698799"/>
    <lineage>
        <taxon>Bacteria</taxon>
        <taxon>Pseudomonadati</taxon>
        <taxon>Pseudomonadota</taxon>
        <taxon>Gammaproteobacteria</taxon>
        <taxon>Oceanospirillales</taxon>
        <taxon>Oceanospirillaceae</taxon>
        <taxon>Marinobacterium</taxon>
    </lineage>
</organism>
<proteinExistence type="predicted"/>
<protein>
    <submittedName>
        <fullName evidence="2">Acyl-CoA thioesterase</fullName>
        <ecNumber evidence="2">3.1.2.-</ecNumber>
    </submittedName>
</protein>
<dbReference type="EMBL" id="JBHSWE010000001">
    <property type="protein sequence ID" value="MFC6669633.1"/>
    <property type="molecule type" value="Genomic_DNA"/>
</dbReference>
<keyword evidence="3" id="KW-1185">Reference proteome</keyword>
<dbReference type="CDD" id="cd00586">
    <property type="entry name" value="4HBT"/>
    <property type="match status" value="1"/>
</dbReference>
<gene>
    <name evidence="2" type="ORF">ACFQDL_05680</name>
</gene>
<dbReference type="InterPro" id="IPR029069">
    <property type="entry name" value="HotDog_dom_sf"/>
</dbReference>
<dbReference type="InterPro" id="IPR006683">
    <property type="entry name" value="Thioestr_dom"/>
</dbReference>
<dbReference type="SUPFAM" id="SSF54637">
    <property type="entry name" value="Thioesterase/thiol ester dehydrase-isomerase"/>
    <property type="match status" value="1"/>
</dbReference>
<keyword evidence="2" id="KW-0378">Hydrolase</keyword>
<evidence type="ECO:0000313" key="2">
    <source>
        <dbReference type="EMBL" id="MFC6669633.1"/>
    </source>
</evidence>